<name>A0ABP9HH91_9ACTN</name>
<dbReference type="InterPro" id="IPR042070">
    <property type="entry name" value="PucR_C-HTH_sf"/>
</dbReference>
<dbReference type="Gene3D" id="1.10.10.2840">
    <property type="entry name" value="PucR C-terminal helix-turn-helix domain"/>
    <property type="match status" value="1"/>
</dbReference>
<evidence type="ECO:0000256" key="1">
    <source>
        <dbReference type="SAM" id="MobiDB-lite"/>
    </source>
</evidence>
<dbReference type="InterPro" id="IPR025736">
    <property type="entry name" value="PucR_C-HTH_dom"/>
</dbReference>
<evidence type="ECO:0000259" key="2">
    <source>
        <dbReference type="Pfam" id="PF13556"/>
    </source>
</evidence>
<evidence type="ECO:0000313" key="4">
    <source>
        <dbReference type="Proteomes" id="UP001501195"/>
    </source>
</evidence>
<comment type="caution">
    <text evidence="3">The sequence shown here is derived from an EMBL/GenBank/DDBJ whole genome shotgun (WGS) entry which is preliminary data.</text>
</comment>
<dbReference type="InterPro" id="IPR051448">
    <property type="entry name" value="CdaR-like_regulators"/>
</dbReference>
<sequence>MPRPREAAEVRELVGKLEALDPDAGAALRVVTYFDQLLERRAGLESVVRGAAILSGHPAVLLDRERDLRVRVRPDGTRTEAPAAADPAWCRLTVDPGITVCLEHAPPAGPVEAVVLERAAMAARTVLERTRGRSRPGHHRDAELLEVLLDPAAPEPDRERAARRTGLRADACARVVAGLDGWLDVVVDAPGGTGRPAPGARPGRAGVGPAVPPRDLASTVVVARTAARFTAEGTPADPGPRVVRAEDLGGLLLLAHAVDARPEPVADVLAIERVAAAAPWALATLDALATSTSLRAAAAALGVHHSTVHERACHLERLLGWPLREGAGGVRVHVALLLRRLHRNGTAPGAGTTGT</sequence>
<feature type="domain" description="PucR C-terminal helix-turn-helix" evidence="2">
    <location>
        <begin position="282"/>
        <end position="337"/>
    </location>
</feature>
<gene>
    <name evidence="3" type="ORF">GCM10023225_11050</name>
</gene>
<dbReference type="PANTHER" id="PTHR33744:SF7">
    <property type="entry name" value="PUCR FAMILY TRANSCRIPTIONAL REGULATOR"/>
    <property type="match status" value="1"/>
</dbReference>
<dbReference type="PANTHER" id="PTHR33744">
    <property type="entry name" value="CARBOHYDRATE DIACID REGULATOR"/>
    <property type="match status" value="1"/>
</dbReference>
<protein>
    <submittedName>
        <fullName evidence="3">Helix-turn-helix domain-containing protein</fullName>
    </submittedName>
</protein>
<dbReference type="Pfam" id="PF13556">
    <property type="entry name" value="HTH_30"/>
    <property type="match status" value="1"/>
</dbReference>
<proteinExistence type="predicted"/>
<reference evidence="4" key="1">
    <citation type="journal article" date="2019" name="Int. J. Syst. Evol. Microbiol.">
        <title>The Global Catalogue of Microorganisms (GCM) 10K type strain sequencing project: providing services to taxonomists for standard genome sequencing and annotation.</title>
        <authorList>
            <consortium name="The Broad Institute Genomics Platform"/>
            <consortium name="The Broad Institute Genome Sequencing Center for Infectious Disease"/>
            <person name="Wu L."/>
            <person name="Ma J."/>
        </authorList>
    </citation>
    <scope>NUCLEOTIDE SEQUENCE [LARGE SCALE GENOMIC DNA]</scope>
    <source>
        <strain evidence="4">JCM 18126</strain>
    </source>
</reference>
<feature type="region of interest" description="Disordered" evidence="1">
    <location>
        <begin position="193"/>
        <end position="212"/>
    </location>
</feature>
<evidence type="ECO:0000313" key="3">
    <source>
        <dbReference type="EMBL" id="GAA4970934.1"/>
    </source>
</evidence>
<keyword evidence="4" id="KW-1185">Reference proteome</keyword>
<dbReference type="EMBL" id="BAABIL010000138">
    <property type="protein sequence ID" value="GAA4970934.1"/>
    <property type="molecule type" value="Genomic_DNA"/>
</dbReference>
<dbReference type="Proteomes" id="UP001501195">
    <property type="component" value="Unassembled WGS sequence"/>
</dbReference>
<feature type="compositionally biased region" description="Low complexity" evidence="1">
    <location>
        <begin position="195"/>
        <end position="212"/>
    </location>
</feature>
<organism evidence="3 4">
    <name type="scientific">Kineococcus glutinatus</name>
    <dbReference type="NCBI Taxonomy" id="1070872"/>
    <lineage>
        <taxon>Bacteria</taxon>
        <taxon>Bacillati</taxon>
        <taxon>Actinomycetota</taxon>
        <taxon>Actinomycetes</taxon>
        <taxon>Kineosporiales</taxon>
        <taxon>Kineosporiaceae</taxon>
        <taxon>Kineococcus</taxon>
    </lineage>
</organism>
<accession>A0ABP9HH91</accession>